<organism evidence="2 3">
    <name type="scientific">Acanthoscelides obtectus</name>
    <name type="common">Bean weevil</name>
    <name type="synonym">Bruchus obtectus</name>
    <dbReference type="NCBI Taxonomy" id="200917"/>
    <lineage>
        <taxon>Eukaryota</taxon>
        <taxon>Metazoa</taxon>
        <taxon>Ecdysozoa</taxon>
        <taxon>Arthropoda</taxon>
        <taxon>Hexapoda</taxon>
        <taxon>Insecta</taxon>
        <taxon>Pterygota</taxon>
        <taxon>Neoptera</taxon>
        <taxon>Endopterygota</taxon>
        <taxon>Coleoptera</taxon>
        <taxon>Polyphaga</taxon>
        <taxon>Cucujiformia</taxon>
        <taxon>Chrysomeloidea</taxon>
        <taxon>Chrysomelidae</taxon>
        <taxon>Bruchinae</taxon>
        <taxon>Bruchini</taxon>
        <taxon>Acanthoscelides</taxon>
    </lineage>
</organism>
<dbReference type="Proteomes" id="UP001152888">
    <property type="component" value="Unassembled WGS sequence"/>
</dbReference>
<sequence length="69" mass="7804">MSVDSSQLMTKNTDNFTLLIICDLMSAAMSSILWLTVLFEREISSFFALHLLLKISAMRFLLLCFATPV</sequence>
<reference evidence="2" key="1">
    <citation type="submission" date="2022-03" db="EMBL/GenBank/DDBJ databases">
        <authorList>
            <person name="Sayadi A."/>
        </authorList>
    </citation>
    <scope>NUCLEOTIDE SEQUENCE</scope>
</reference>
<accession>A0A9P0JQT0</accession>
<keyword evidence="1" id="KW-0812">Transmembrane</keyword>
<feature type="transmembrane region" description="Helical" evidence="1">
    <location>
        <begin position="46"/>
        <end position="68"/>
    </location>
</feature>
<dbReference type="AlphaFoldDB" id="A0A9P0JQT0"/>
<evidence type="ECO:0000313" key="2">
    <source>
        <dbReference type="EMBL" id="CAH1958095.1"/>
    </source>
</evidence>
<feature type="transmembrane region" description="Helical" evidence="1">
    <location>
        <begin position="16"/>
        <end position="39"/>
    </location>
</feature>
<proteinExistence type="predicted"/>
<keyword evidence="1" id="KW-1133">Transmembrane helix</keyword>
<evidence type="ECO:0000313" key="3">
    <source>
        <dbReference type="Proteomes" id="UP001152888"/>
    </source>
</evidence>
<keyword evidence="3" id="KW-1185">Reference proteome</keyword>
<protein>
    <submittedName>
        <fullName evidence="2">Uncharacterized protein</fullName>
    </submittedName>
</protein>
<dbReference type="EMBL" id="CAKOFQ010006675">
    <property type="protein sequence ID" value="CAH1958095.1"/>
    <property type="molecule type" value="Genomic_DNA"/>
</dbReference>
<comment type="caution">
    <text evidence="2">The sequence shown here is derived from an EMBL/GenBank/DDBJ whole genome shotgun (WGS) entry which is preliminary data.</text>
</comment>
<evidence type="ECO:0000256" key="1">
    <source>
        <dbReference type="SAM" id="Phobius"/>
    </source>
</evidence>
<name>A0A9P0JQT0_ACAOB</name>
<keyword evidence="1" id="KW-0472">Membrane</keyword>
<gene>
    <name evidence="2" type="ORF">ACAOBT_LOCUS2459</name>
</gene>